<dbReference type="Pfam" id="PF03703">
    <property type="entry name" value="bPH_2"/>
    <property type="match status" value="1"/>
</dbReference>
<evidence type="ECO:0000313" key="5">
    <source>
        <dbReference type="Proteomes" id="UP000754710"/>
    </source>
</evidence>
<name>A0ABS7RR47_9ACTN</name>
<dbReference type="EMBL" id="JAIEZQ010000003">
    <property type="protein sequence ID" value="MBY9076420.1"/>
    <property type="molecule type" value="Genomic_DNA"/>
</dbReference>
<keyword evidence="2" id="KW-0812">Transmembrane</keyword>
<gene>
    <name evidence="4" type="ORF">K1X13_16420</name>
</gene>
<dbReference type="RefSeq" id="WP_221026225.1">
    <property type="nucleotide sequence ID" value="NZ_JAIEZQ010000003.1"/>
</dbReference>
<organism evidence="4 5">
    <name type="scientific">Nocardioides jiangsuensis</name>
    <dbReference type="NCBI Taxonomy" id="2866161"/>
    <lineage>
        <taxon>Bacteria</taxon>
        <taxon>Bacillati</taxon>
        <taxon>Actinomycetota</taxon>
        <taxon>Actinomycetes</taxon>
        <taxon>Propionibacteriales</taxon>
        <taxon>Nocardioidaceae</taxon>
        <taxon>Nocardioides</taxon>
    </lineage>
</organism>
<reference evidence="4 5" key="1">
    <citation type="submission" date="2021-08" db="EMBL/GenBank/DDBJ databases">
        <title>Nocardioides bacterium WL0053 sp. nov., isolated from the sediment.</title>
        <authorList>
            <person name="Wang L."/>
            <person name="Zhang D."/>
            <person name="Zhang A."/>
        </authorList>
    </citation>
    <scope>NUCLEOTIDE SEQUENCE [LARGE SCALE GENOMIC DNA]</scope>
    <source>
        <strain evidence="4 5">WL0053</strain>
    </source>
</reference>
<feature type="transmembrane region" description="Helical" evidence="2">
    <location>
        <begin position="51"/>
        <end position="71"/>
    </location>
</feature>
<keyword evidence="2" id="KW-0472">Membrane</keyword>
<evidence type="ECO:0000259" key="3">
    <source>
        <dbReference type="Pfam" id="PF03703"/>
    </source>
</evidence>
<evidence type="ECO:0000256" key="1">
    <source>
        <dbReference type="SAM" id="MobiDB-lite"/>
    </source>
</evidence>
<feature type="domain" description="YdbS-like PH" evidence="3">
    <location>
        <begin position="77"/>
        <end position="152"/>
    </location>
</feature>
<feature type="region of interest" description="Disordered" evidence="1">
    <location>
        <begin position="159"/>
        <end position="178"/>
    </location>
</feature>
<dbReference type="Proteomes" id="UP000754710">
    <property type="component" value="Unassembled WGS sequence"/>
</dbReference>
<dbReference type="InterPro" id="IPR005182">
    <property type="entry name" value="YdbS-like_PH"/>
</dbReference>
<evidence type="ECO:0000313" key="4">
    <source>
        <dbReference type="EMBL" id="MBY9076420.1"/>
    </source>
</evidence>
<comment type="caution">
    <text evidence="4">The sequence shown here is derived from an EMBL/GenBank/DDBJ whole genome shotgun (WGS) entry which is preliminary data.</text>
</comment>
<keyword evidence="5" id="KW-1185">Reference proteome</keyword>
<accession>A0ABS7RR47</accession>
<keyword evidence="2" id="KW-1133">Transmembrane helix</keyword>
<feature type="transmembrane region" description="Helical" evidence="2">
    <location>
        <begin position="21"/>
        <end position="45"/>
    </location>
</feature>
<protein>
    <submittedName>
        <fullName evidence="4">PH domain-containing protein</fullName>
    </submittedName>
</protein>
<dbReference type="PANTHER" id="PTHR37938:SF1">
    <property type="entry name" value="BLL0215 PROTEIN"/>
    <property type="match status" value="1"/>
</dbReference>
<proteinExistence type="predicted"/>
<evidence type="ECO:0000256" key="2">
    <source>
        <dbReference type="SAM" id="Phobius"/>
    </source>
</evidence>
<dbReference type="PANTHER" id="PTHR37938">
    <property type="entry name" value="BLL0215 PROTEIN"/>
    <property type="match status" value="1"/>
</dbReference>
<feature type="compositionally biased region" description="Basic and acidic residues" evidence="1">
    <location>
        <begin position="165"/>
        <end position="178"/>
    </location>
</feature>
<sequence>MAISRKLLDDDERVLVSTRTHVKALLGPALVLIVIAAVAGVLAGLPTGKAAPLLQVVVWAIAFLLIARLVLRPVLRWLTTTYTVTDRRIITRSGVLSRRGHDVPLARVDDVAYEHGLVDRLLGCGTLVVASASDQGRVLLRDIPHVEHVQRTVADLLYDSTRPGGADRSRPAPHPQDR</sequence>